<comment type="subcellular location">
    <subcellularLocation>
        <location evidence="1">Nucleus</location>
    </subcellularLocation>
</comment>
<feature type="domain" description="Rnh202 triple barrel" evidence="8">
    <location>
        <begin position="10"/>
        <end position="77"/>
    </location>
</feature>
<evidence type="ECO:0000256" key="4">
    <source>
        <dbReference type="ARBA" id="ARBA00024778"/>
    </source>
</evidence>
<evidence type="ECO:0000256" key="3">
    <source>
        <dbReference type="ARBA" id="ARBA00023242"/>
    </source>
</evidence>
<proteinExistence type="predicted"/>
<evidence type="ECO:0000256" key="5">
    <source>
        <dbReference type="ARBA" id="ARBA00033464"/>
    </source>
</evidence>
<dbReference type="PANTHER" id="PTHR13383:SF11">
    <property type="entry name" value="RIBONUCLEASE H2 SUBUNIT B"/>
    <property type="match status" value="1"/>
</dbReference>
<feature type="domain" description="Ribonuclease H2 subunit B wHTH" evidence="7">
    <location>
        <begin position="123"/>
        <end position="178"/>
    </location>
</feature>
<comment type="function">
    <text evidence="4">Non catalytic subunit of RNase H2, an endonuclease that specifically degrades the RNA of RNA:DNA hybrids. Participates in DNA replication, possibly by mediating the removal of lagging-strand Okazaki fragment RNA primers during DNA replication. Mediates the excision of single ribonucleotides from DNA:RNA duplexes.</text>
</comment>
<accession>A0A9W7Y6K9</accession>
<comment type="caution">
    <text evidence="9">The sequence shown here is derived from an EMBL/GenBank/DDBJ whole genome shotgun (WGS) entry which is preliminary data.</text>
</comment>
<dbReference type="Gene3D" id="1.10.20.120">
    <property type="match status" value="1"/>
</dbReference>
<sequence length="280" mass="31065">MSSARKILVVPRQQSGSKLQQLRLPHPSTGELASFYADTQAETILEAATVDMKGKRSWLGDGWVVGDGSAALLTPIDPLFLYLGFLTKFTSAGEDKWKFVDIGALALETHGQMDGASLGVFLEMRGVLSRALETLCEVKEISADTQMVRIDSEKVLGWLRRKCDPARFPESLKSMIPPGMADEAAQRAKSREMALLVAEYLPEYWMKKVFDQFSVHDRECGLEQRVKAVAFDSPDSYALGVATPSMVVLKVEKPKTTKEKQLEKAAKKSKPITSFFQKKT</sequence>
<feature type="compositionally biased region" description="Polar residues" evidence="6">
    <location>
        <begin position="271"/>
        <end position="280"/>
    </location>
</feature>
<dbReference type="Pfam" id="PF17745">
    <property type="entry name" value="Ydr279_N"/>
    <property type="match status" value="1"/>
</dbReference>
<evidence type="ECO:0000313" key="9">
    <source>
        <dbReference type="EMBL" id="KAJ1724898.1"/>
    </source>
</evidence>
<name>A0A9W7Y6K9_9FUNG</name>
<keyword evidence="3" id="KW-0539">Nucleus</keyword>
<dbReference type="GO" id="GO:0032299">
    <property type="term" value="C:ribonuclease H2 complex"/>
    <property type="evidence" value="ECO:0007669"/>
    <property type="project" value="InterPro"/>
</dbReference>
<dbReference type="AlphaFoldDB" id="A0A9W7Y6K9"/>
<dbReference type="OrthoDB" id="29098at2759"/>
<dbReference type="InterPro" id="IPR040456">
    <property type="entry name" value="RNase_H2_suB"/>
</dbReference>
<dbReference type="Pfam" id="PF09468">
    <property type="entry name" value="RNase_H2-Ydr279"/>
    <property type="match status" value="1"/>
</dbReference>
<evidence type="ECO:0000256" key="1">
    <source>
        <dbReference type="ARBA" id="ARBA00004123"/>
    </source>
</evidence>
<evidence type="ECO:0000256" key="2">
    <source>
        <dbReference type="ARBA" id="ARBA00019062"/>
    </source>
</evidence>
<gene>
    <name evidence="9" type="ORF">LPJ53_000896</name>
</gene>
<protein>
    <recommendedName>
        <fullName evidence="2">Ribonuclease H2 subunit B</fullName>
    </recommendedName>
    <alternativeName>
        <fullName evidence="5">Ribonuclease HI subunit B</fullName>
    </alternativeName>
</protein>
<dbReference type="PANTHER" id="PTHR13383">
    <property type="entry name" value="RIBONUCLEASE H2 SUBUNIT B"/>
    <property type="match status" value="1"/>
</dbReference>
<reference evidence="9" key="1">
    <citation type="submission" date="2022-07" db="EMBL/GenBank/DDBJ databases">
        <title>Phylogenomic reconstructions and comparative analyses of Kickxellomycotina fungi.</title>
        <authorList>
            <person name="Reynolds N.K."/>
            <person name="Stajich J.E."/>
            <person name="Barry K."/>
            <person name="Grigoriev I.V."/>
            <person name="Crous P."/>
            <person name="Smith M.E."/>
        </authorList>
    </citation>
    <scope>NUCLEOTIDE SEQUENCE</scope>
    <source>
        <strain evidence="9">NBRC 32514</strain>
    </source>
</reference>
<evidence type="ECO:0000256" key="6">
    <source>
        <dbReference type="SAM" id="MobiDB-lite"/>
    </source>
</evidence>
<feature type="region of interest" description="Disordered" evidence="6">
    <location>
        <begin position="258"/>
        <end position="280"/>
    </location>
</feature>
<dbReference type="Gene3D" id="2.20.25.530">
    <property type="match status" value="1"/>
</dbReference>
<evidence type="ECO:0000313" key="10">
    <source>
        <dbReference type="Proteomes" id="UP001149813"/>
    </source>
</evidence>
<dbReference type="InterPro" id="IPR041195">
    <property type="entry name" value="Rnh202_N"/>
</dbReference>
<dbReference type="GO" id="GO:0006401">
    <property type="term" value="P:RNA catabolic process"/>
    <property type="evidence" value="ECO:0007669"/>
    <property type="project" value="TreeGrafter"/>
</dbReference>
<dbReference type="GO" id="GO:0005654">
    <property type="term" value="C:nucleoplasm"/>
    <property type="evidence" value="ECO:0007669"/>
    <property type="project" value="TreeGrafter"/>
</dbReference>
<dbReference type="InterPro" id="IPR019024">
    <property type="entry name" value="RNase_H2_suB_wHTH"/>
</dbReference>
<evidence type="ECO:0000259" key="7">
    <source>
        <dbReference type="Pfam" id="PF09468"/>
    </source>
</evidence>
<dbReference type="EMBL" id="JANBOJ010000018">
    <property type="protein sequence ID" value="KAJ1724898.1"/>
    <property type="molecule type" value="Genomic_DNA"/>
</dbReference>
<organism evidence="9 10">
    <name type="scientific">Coemansia erecta</name>
    <dbReference type="NCBI Taxonomy" id="147472"/>
    <lineage>
        <taxon>Eukaryota</taxon>
        <taxon>Fungi</taxon>
        <taxon>Fungi incertae sedis</taxon>
        <taxon>Zoopagomycota</taxon>
        <taxon>Kickxellomycotina</taxon>
        <taxon>Kickxellomycetes</taxon>
        <taxon>Kickxellales</taxon>
        <taxon>Kickxellaceae</taxon>
        <taxon>Coemansia</taxon>
    </lineage>
</organism>
<evidence type="ECO:0000259" key="8">
    <source>
        <dbReference type="Pfam" id="PF17745"/>
    </source>
</evidence>
<dbReference type="Proteomes" id="UP001149813">
    <property type="component" value="Unassembled WGS sequence"/>
</dbReference>
<keyword evidence="10" id="KW-1185">Reference proteome</keyword>